<name>A0A6S6R043_9FIRM</name>
<dbReference type="SUPFAM" id="SSF49384">
    <property type="entry name" value="Carbohydrate-binding domain"/>
    <property type="match status" value="1"/>
</dbReference>
<dbReference type="EMBL" id="AP023367">
    <property type="protein sequence ID" value="BCJ93457.1"/>
    <property type="molecule type" value="Genomic_DNA"/>
</dbReference>
<feature type="compositionally biased region" description="Basic and acidic residues" evidence="1">
    <location>
        <begin position="244"/>
        <end position="255"/>
    </location>
</feature>
<evidence type="ECO:0000313" key="5">
    <source>
        <dbReference type="EMBL" id="BCJ93457.1"/>
    </source>
</evidence>
<organism evidence="5 6">
    <name type="scientific">Anaerocolumna cellulosilytica</name>
    <dbReference type="NCBI Taxonomy" id="433286"/>
    <lineage>
        <taxon>Bacteria</taxon>
        <taxon>Bacillati</taxon>
        <taxon>Bacillota</taxon>
        <taxon>Clostridia</taxon>
        <taxon>Lachnospirales</taxon>
        <taxon>Lachnospiraceae</taxon>
        <taxon>Anaerocolumna</taxon>
    </lineage>
</organism>
<protein>
    <recommendedName>
        <fullName evidence="4">Cadherin-like beta-sandwich-like domain-containing protein</fullName>
    </recommendedName>
</protein>
<evidence type="ECO:0000313" key="6">
    <source>
        <dbReference type="Proteomes" id="UP000515561"/>
    </source>
</evidence>
<evidence type="ECO:0000259" key="4">
    <source>
        <dbReference type="Pfam" id="PF12733"/>
    </source>
</evidence>
<keyword evidence="2" id="KW-1133">Transmembrane helix</keyword>
<evidence type="ECO:0000256" key="1">
    <source>
        <dbReference type="SAM" id="MobiDB-lite"/>
    </source>
</evidence>
<gene>
    <name evidence="5" type="ORF">acsn021_10260</name>
</gene>
<accession>A0A6S6R043</accession>
<dbReference type="KEGG" id="acel:acsn021_10260"/>
<feature type="domain" description="Cadherin-like beta-sandwich-like" evidence="4">
    <location>
        <begin position="162"/>
        <end position="241"/>
    </location>
</feature>
<sequence>MNLKKYKSYAAAILCMIMVLIPVMGSQAASVTITLTTKNERLKVGEEIIVNLKLSSQEKVGDFQGYVTYNADILEFVSELDFIAGGEGLVKITDTNVAVGDSSRKYTLKFIAKKLGTSEIALKDLTDIFEFESGETMSVSSNQLTIQVEAKEAASNNAAVKSLKINPGKLEPEFNKDEYNYTTKVDNNTKQLIVSAETEDEKATVSITGNEALKEGNNTIKIVVKSEAGNEKVYTITAYREEDFKENGENTKEETQETEEESNDTKSINEMTASIDSLKVYADDKETYIQNGFRYHIIEVAEDVTIPDGYERTTLQLNGIAVTVYTLKNNLESDFLLIYAENIEGEKGFYQYDRKEETIQRFIKSKSNNTVVMDSDLIKSEEYKSRITTMGIVTAILGAGCMILSVALLRVYLGKKDKQ</sequence>
<keyword evidence="6" id="KW-1185">Reference proteome</keyword>
<feature type="transmembrane region" description="Helical" evidence="2">
    <location>
        <begin position="390"/>
        <end position="413"/>
    </location>
</feature>
<feature type="chain" id="PRO_5028400855" description="Cadherin-like beta-sandwich-like domain-containing protein" evidence="3">
    <location>
        <begin position="29"/>
        <end position="419"/>
    </location>
</feature>
<dbReference type="Proteomes" id="UP000515561">
    <property type="component" value="Chromosome"/>
</dbReference>
<reference evidence="5 6" key="1">
    <citation type="journal article" date="2016" name="Int. J. Syst. Evol. Microbiol.">
        <title>Descriptions of Anaerotaenia torta gen. nov., sp. nov. and Anaerocolumna cellulosilytica gen. nov., sp. nov. isolated from a methanogenic reactor of cattle waste.</title>
        <authorList>
            <person name="Uek A."/>
            <person name="Ohtaki Y."/>
            <person name="Kaku N."/>
            <person name="Ueki K."/>
        </authorList>
    </citation>
    <scope>NUCLEOTIDE SEQUENCE [LARGE SCALE GENOMIC DNA]</scope>
    <source>
        <strain evidence="5 6">SN021</strain>
    </source>
</reference>
<proteinExistence type="predicted"/>
<keyword evidence="2" id="KW-0472">Membrane</keyword>
<evidence type="ECO:0000256" key="3">
    <source>
        <dbReference type="SAM" id="SignalP"/>
    </source>
</evidence>
<dbReference type="AlphaFoldDB" id="A0A6S6R043"/>
<dbReference type="Pfam" id="PF12733">
    <property type="entry name" value="Cadherin-like"/>
    <property type="match status" value="1"/>
</dbReference>
<keyword evidence="3" id="KW-0732">Signal</keyword>
<dbReference type="GO" id="GO:0030246">
    <property type="term" value="F:carbohydrate binding"/>
    <property type="evidence" value="ECO:0007669"/>
    <property type="project" value="InterPro"/>
</dbReference>
<dbReference type="InterPro" id="IPR025883">
    <property type="entry name" value="Cadherin-like_domain"/>
</dbReference>
<feature type="signal peptide" evidence="3">
    <location>
        <begin position="1"/>
        <end position="28"/>
    </location>
</feature>
<feature type="region of interest" description="Disordered" evidence="1">
    <location>
        <begin position="244"/>
        <end position="266"/>
    </location>
</feature>
<keyword evidence="2" id="KW-0812">Transmembrane</keyword>
<evidence type="ECO:0000256" key="2">
    <source>
        <dbReference type="SAM" id="Phobius"/>
    </source>
</evidence>
<dbReference type="InterPro" id="IPR008965">
    <property type="entry name" value="CBM2/CBM3_carb-bd_dom_sf"/>
</dbReference>